<gene>
    <name evidence="1" type="ORF">PGLA1383_LOCUS36067</name>
</gene>
<dbReference type="Proteomes" id="UP000654075">
    <property type="component" value="Unassembled WGS sequence"/>
</dbReference>
<keyword evidence="2" id="KW-1185">Reference proteome</keyword>
<comment type="caution">
    <text evidence="1">The sequence shown here is derived from an EMBL/GenBank/DDBJ whole genome shotgun (WGS) entry which is preliminary data.</text>
</comment>
<evidence type="ECO:0000313" key="1">
    <source>
        <dbReference type="EMBL" id="CAE8618446.1"/>
    </source>
</evidence>
<name>A0A813G6W4_POLGL</name>
<protein>
    <recommendedName>
        <fullName evidence="3">ATP-dependent DNA helicase</fullName>
    </recommendedName>
</protein>
<sequence>QRLGPDREEQFPNGTRCRVLGFTEVAPQVFDHRHPDFDAEALPSVAERQFLLRHGGRLPRIEALDATETPGLGGGHVLYPSTFGDEQGGGTVQLPVRLGWALTAHRAQGLSLGACVVHLRGIFCAGQAYVAMSRCRTASDLWIEGLPRREADGRVPAFAPDPKVEAFYARLRSGGE</sequence>
<dbReference type="InterPro" id="IPR051055">
    <property type="entry name" value="PIF1_helicase"/>
</dbReference>
<evidence type="ECO:0008006" key="3">
    <source>
        <dbReference type="Google" id="ProtNLM"/>
    </source>
</evidence>
<dbReference type="AlphaFoldDB" id="A0A813G6W4"/>
<organism evidence="1 2">
    <name type="scientific">Polarella glacialis</name>
    <name type="common">Dinoflagellate</name>
    <dbReference type="NCBI Taxonomy" id="89957"/>
    <lineage>
        <taxon>Eukaryota</taxon>
        <taxon>Sar</taxon>
        <taxon>Alveolata</taxon>
        <taxon>Dinophyceae</taxon>
        <taxon>Suessiales</taxon>
        <taxon>Suessiaceae</taxon>
        <taxon>Polarella</taxon>
    </lineage>
</organism>
<dbReference type="EMBL" id="CAJNNV010026538">
    <property type="protein sequence ID" value="CAE8618446.1"/>
    <property type="molecule type" value="Genomic_DNA"/>
</dbReference>
<dbReference type="CDD" id="cd18809">
    <property type="entry name" value="SF1_C_RecD"/>
    <property type="match status" value="1"/>
</dbReference>
<dbReference type="OrthoDB" id="3691720at2759"/>
<evidence type="ECO:0000313" key="2">
    <source>
        <dbReference type="Proteomes" id="UP000654075"/>
    </source>
</evidence>
<proteinExistence type="predicted"/>
<accession>A0A813G6W4</accession>
<reference evidence="1" key="1">
    <citation type="submission" date="2021-02" db="EMBL/GenBank/DDBJ databases">
        <authorList>
            <person name="Dougan E. K."/>
            <person name="Rhodes N."/>
            <person name="Thang M."/>
            <person name="Chan C."/>
        </authorList>
    </citation>
    <scope>NUCLEOTIDE SEQUENCE</scope>
</reference>
<feature type="non-terminal residue" evidence="1">
    <location>
        <position position="1"/>
    </location>
</feature>
<dbReference type="SUPFAM" id="SSF52540">
    <property type="entry name" value="P-loop containing nucleoside triphosphate hydrolases"/>
    <property type="match status" value="1"/>
</dbReference>
<dbReference type="InterPro" id="IPR027417">
    <property type="entry name" value="P-loop_NTPase"/>
</dbReference>
<dbReference type="PANTHER" id="PTHR47642">
    <property type="entry name" value="ATP-DEPENDENT DNA HELICASE"/>
    <property type="match status" value="1"/>
</dbReference>
<dbReference type="PANTHER" id="PTHR47642:SF5">
    <property type="entry name" value="ATP-DEPENDENT DNA HELICASE"/>
    <property type="match status" value="1"/>
</dbReference>